<dbReference type="InterPro" id="IPR038666">
    <property type="entry name" value="SSP1_head-tail_sf"/>
</dbReference>
<name>A0AAX2ZHN3_9FIRM</name>
<dbReference type="Pfam" id="PF05521">
    <property type="entry name" value="Phage_HCP"/>
    <property type="match status" value="1"/>
</dbReference>
<keyword evidence="2" id="KW-1185">Reference proteome</keyword>
<sequence>MFNLGELKEILEIHKELKVIDKNTGMSSKELKKLYKLRCKKTVQSSKEYLYANRETENETVKFLIHSRRHIYLDNLVIYKNEIYNIKHISPYVNGYVDLICEVKR</sequence>
<dbReference type="NCBIfam" id="TIGR01563">
    <property type="entry name" value="gp16_SPP1"/>
    <property type="match status" value="1"/>
</dbReference>
<dbReference type="KEGG" id="tem:JW646_02320"/>
<gene>
    <name evidence="1" type="ORF">JW646_02320</name>
</gene>
<evidence type="ECO:0000313" key="1">
    <source>
        <dbReference type="EMBL" id="UEL48310.1"/>
    </source>
</evidence>
<dbReference type="Gene3D" id="2.40.10.270">
    <property type="entry name" value="Bacteriophage SPP1 head-tail adaptor protein"/>
    <property type="match status" value="1"/>
</dbReference>
<dbReference type="InterPro" id="IPR008767">
    <property type="entry name" value="Phage_SPP1_head-tail_adaptor"/>
</dbReference>
<dbReference type="AlphaFoldDB" id="A0AAX2ZHN3"/>
<reference evidence="1 2" key="1">
    <citation type="journal article" date="2023" name="Int. J. Syst. Evol. Microbiol.">
        <title>Terrisporobacter hibernicus sp. nov., isolated from bovine faeces in Northern Ireland.</title>
        <authorList>
            <person name="Mitchell M."/>
            <person name="Nguyen S.V."/>
            <person name="Connor M."/>
            <person name="Fairley D.J."/>
            <person name="Donoghue O."/>
            <person name="Marshall H."/>
            <person name="Koolman L."/>
            <person name="McMullan G."/>
            <person name="Schaffer K.E."/>
            <person name="McGrath J.W."/>
            <person name="Fanning S."/>
        </authorList>
    </citation>
    <scope>NUCLEOTIDE SEQUENCE [LARGE SCALE GENOMIC DNA]</scope>
    <source>
        <strain evidence="1 2">MCA3</strain>
    </source>
</reference>
<evidence type="ECO:0000313" key="2">
    <source>
        <dbReference type="Proteomes" id="UP001198983"/>
    </source>
</evidence>
<dbReference type="RefSeq" id="WP_228416442.1">
    <property type="nucleotide sequence ID" value="NZ_CP081135.1"/>
</dbReference>
<proteinExistence type="predicted"/>
<protein>
    <submittedName>
        <fullName evidence="1">Phage head closure protein</fullName>
    </submittedName>
</protein>
<organism evidence="1 2">
    <name type="scientific">Terrisporobacter hibernicus</name>
    <dbReference type="NCBI Taxonomy" id="2813371"/>
    <lineage>
        <taxon>Bacteria</taxon>
        <taxon>Bacillati</taxon>
        <taxon>Bacillota</taxon>
        <taxon>Clostridia</taxon>
        <taxon>Peptostreptococcales</taxon>
        <taxon>Peptostreptococcaceae</taxon>
        <taxon>Terrisporobacter</taxon>
    </lineage>
</organism>
<accession>A0AAX2ZHN3</accession>
<dbReference type="Proteomes" id="UP001198983">
    <property type="component" value="Chromosome"/>
</dbReference>
<dbReference type="EMBL" id="CP081135">
    <property type="protein sequence ID" value="UEL48310.1"/>
    <property type="molecule type" value="Genomic_DNA"/>
</dbReference>